<feature type="transmembrane region" description="Helical" evidence="5">
    <location>
        <begin position="167"/>
        <end position="188"/>
    </location>
</feature>
<evidence type="ECO:0000256" key="2">
    <source>
        <dbReference type="ARBA" id="ARBA00022692"/>
    </source>
</evidence>
<evidence type="ECO:0000256" key="5">
    <source>
        <dbReference type="SAM" id="Phobius"/>
    </source>
</evidence>
<dbReference type="GO" id="GO:0022857">
    <property type="term" value="F:transmembrane transporter activity"/>
    <property type="evidence" value="ECO:0007669"/>
    <property type="project" value="InterPro"/>
</dbReference>
<dbReference type="PROSITE" id="PS50850">
    <property type="entry name" value="MFS"/>
    <property type="match status" value="1"/>
</dbReference>
<feature type="transmembrane region" description="Helical" evidence="5">
    <location>
        <begin position="381"/>
        <end position="402"/>
    </location>
</feature>
<dbReference type="SUPFAM" id="SSF103473">
    <property type="entry name" value="MFS general substrate transporter"/>
    <property type="match status" value="1"/>
</dbReference>
<dbReference type="InterPro" id="IPR036259">
    <property type="entry name" value="MFS_trans_sf"/>
</dbReference>
<dbReference type="PANTHER" id="PTHR23502:SF158">
    <property type="entry name" value="MULTIDRUG TRANSPORTER, PUTATIVE (AFU_ORTHOLOGUE AFUA_3G01890)-RELATED"/>
    <property type="match status" value="1"/>
</dbReference>
<evidence type="ECO:0000313" key="7">
    <source>
        <dbReference type="EMBL" id="KUI65221.1"/>
    </source>
</evidence>
<feature type="domain" description="Major facilitator superfamily (MFS) profile" evidence="6">
    <location>
        <begin position="72"/>
        <end position="500"/>
    </location>
</feature>
<sequence length="535" mass="57937">MADNEDEVSSREKAPATIPAWRLIISQQNLTDDITNHCYAGSGTNEDPYRVEWLENDPVDPLGYPGWHKWCITLIMALSTLSITFASSGLAGAQPQLEQYFGASAQLVTADVSLYVLAFALGPAVWGPLSEVYGRQVIFATTYAGVTLFGSCVCASSNIASVLVLRFLSAAFGASTITNAAGVIADLFPPKERGLAGIAYVAAPFLGPCLGPMACGFLAESAGWKWVAGLIALFTGIFWILGLFLVPETYAPVLLKRRASKLSEVTGKVYKSKLEAGKAPKTIGENLKAAVVRPWIFLFREPIVLLLSIYIAVIYGTLYLSFAAFPIVFAEKRGWSQGMSGLSFIGIMIGQLLGMVYGILDTARYKKVASRSPGGRAPPEAWLAPSLVGAVALPVGLFWFAWTNGTNLHWAVSLVGIMPFGFGQVLVFLSINQYLIDAYAVYAASTLAANASVRALFGAAFPLFTTPMYNNLGIHWASSIPAFLALLCLPFPFVFHRYGLEIRKRCRYSADAMRITEELRRKQLQDGPNAEKTNA</sequence>
<dbReference type="GO" id="GO:0005886">
    <property type="term" value="C:plasma membrane"/>
    <property type="evidence" value="ECO:0007669"/>
    <property type="project" value="TreeGrafter"/>
</dbReference>
<reference evidence="7" key="1">
    <citation type="submission" date="2014-12" db="EMBL/GenBank/DDBJ databases">
        <title>Genome Sequence of Valsa Canker Pathogens Uncovers a Specific Adaption of Colonization on Woody Bark.</title>
        <authorList>
            <person name="Yin Z."/>
            <person name="Liu H."/>
            <person name="Gao X."/>
            <person name="Li Z."/>
            <person name="Song N."/>
            <person name="Ke X."/>
            <person name="Dai Q."/>
            <person name="Wu Y."/>
            <person name="Sun Y."/>
            <person name="Xu J.-R."/>
            <person name="Kang Z.K."/>
            <person name="Wang L."/>
            <person name="Huang L."/>
        </authorList>
    </citation>
    <scope>NUCLEOTIDE SEQUENCE [LARGE SCALE GENOMIC DNA]</scope>
    <source>
        <strain evidence="7">03-8</strain>
    </source>
</reference>
<dbReference type="EMBL" id="CM003098">
    <property type="protein sequence ID" value="KUI65221.1"/>
    <property type="molecule type" value="Genomic_DNA"/>
</dbReference>
<comment type="subcellular location">
    <subcellularLocation>
        <location evidence="1">Membrane</location>
        <topology evidence="1">Multi-pass membrane protein</topology>
    </subcellularLocation>
</comment>
<dbReference type="InterPro" id="IPR011701">
    <property type="entry name" value="MFS"/>
</dbReference>
<feature type="transmembrane region" description="Helical" evidence="5">
    <location>
        <begin position="408"/>
        <end position="429"/>
    </location>
</feature>
<organism evidence="7 8">
    <name type="scientific">Cytospora mali</name>
    <name type="common">Apple Valsa canker fungus</name>
    <name type="synonym">Valsa mali</name>
    <dbReference type="NCBI Taxonomy" id="578113"/>
    <lineage>
        <taxon>Eukaryota</taxon>
        <taxon>Fungi</taxon>
        <taxon>Dikarya</taxon>
        <taxon>Ascomycota</taxon>
        <taxon>Pezizomycotina</taxon>
        <taxon>Sordariomycetes</taxon>
        <taxon>Sordariomycetidae</taxon>
        <taxon>Diaporthales</taxon>
        <taxon>Cytosporaceae</taxon>
        <taxon>Cytospora</taxon>
    </lineage>
</organism>
<evidence type="ECO:0000256" key="4">
    <source>
        <dbReference type="ARBA" id="ARBA00023136"/>
    </source>
</evidence>
<gene>
    <name evidence="7" type="ORF">VM1G_00034</name>
</gene>
<keyword evidence="3 5" id="KW-1133">Transmembrane helix</keyword>
<evidence type="ECO:0000313" key="8">
    <source>
        <dbReference type="Proteomes" id="UP000078559"/>
    </source>
</evidence>
<dbReference type="Gene3D" id="1.20.1250.20">
    <property type="entry name" value="MFS general substrate transporter like domains"/>
    <property type="match status" value="1"/>
</dbReference>
<keyword evidence="8" id="KW-1185">Reference proteome</keyword>
<feature type="transmembrane region" description="Helical" evidence="5">
    <location>
        <begin position="303"/>
        <end position="329"/>
    </location>
</feature>
<dbReference type="Proteomes" id="UP000078559">
    <property type="component" value="Chromosome 1"/>
</dbReference>
<evidence type="ECO:0000256" key="1">
    <source>
        <dbReference type="ARBA" id="ARBA00004141"/>
    </source>
</evidence>
<dbReference type="AlphaFoldDB" id="A0A194VM09"/>
<accession>A0A194VM09</accession>
<feature type="transmembrane region" description="Helical" evidence="5">
    <location>
        <begin position="225"/>
        <end position="246"/>
    </location>
</feature>
<proteinExistence type="predicted"/>
<name>A0A194VM09_CYTMA</name>
<feature type="transmembrane region" description="Helical" evidence="5">
    <location>
        <begin position="341"/>
        <end position="360"/>
    </location>
</feature>
<feature type="transmembrane region" description="Helical" evidence="5">
    <location>
        <begin position="195"/>
        <end position="219"/>
    </location>
</feature>
<evidence type="ECO:0000256" key="3">
    <source>
        <dbReference type="ARBA" id="ARBA00022989"/>
    </source>
</evidence>
<dbReference type="FunFam" id="1.20.1250.20:FF:000011">
    <property type="entry name" value="MFS multidrug transporter, putative"/>
    <property type="match status" value="1"/>
</dbReference>
<dbReference type="PANTHER" id="PTHR23502">
    <property type="entry name" value="MAJOR FACILITATOR SUPERFAMILY"/>
    <property type="match status" value="1"/>
</dbReference>
<feature type="transmembrane region" description="Helical" evidence="5">
    <location>
        <begin position="137"/>
        <end position="161"/>
    </location>
</feature>
<dbReference type="Pfam" id="PF07690">
    <property type="entry name" value="MFS_1"/>
    <property type="match status" value="1"/>
</dbReference>
<dbReference type="InterPro" id="IPR020846">
    <property type="entry name" value="MFS_dom"/>
</dbReference>
<protein>
    <submittedName>
        <fullName evidence="7">Polyamine transporter 3</fullName>
    </submittedName>
</protein>
<evidence type="ECO:0000259" key="6">
    <source>
        <dbReference type="PROSITE" id="PS50850"/>
    </source>
</evidence>
<feature type="transmembrane region" description="Helical" evidence="5">
    <location>
        <begin position="476"/>
        <end position="495"/>
    </location>
</feature>
<keyword evidence="2 5" id="KW-0812">Transmembrane</keyword>
<dbReference type="CDD" id="cd17323">
    <property type="entry name" value="MFS_Tpo1_MDR_like"/>
    <property type="match status" value="1"/>
</dbReference>
<feature type="transmembrane region" description="Helical" evidence="5">
    <location>
        <begin position="70"/>
        <end position="91"/>
    </location>
</feature>
<feature type="transmembrane region" description="Helical" evidence="5">
    <location>
        <begin position="103"/>
        <end position="125"/>
    </location>
</feature>
<dbReference type="OrthoDB" id="446368at2759"/>
<keyword evidence="4 5" id="KW-0472">Membrane</keyword>